<protein>
    <submittedName>
        <fullName evidence="1">Uncharacterized protein</fullName>
    </submittedName>
</protein>
<accession>A0A0C9SN83</accession>
<reference evidence="2" key="2">
    <citation type="submission" date="2015-01" db="EMBL/GenBank/DDBJ databases">
        <title>Evolutionary Origins and Diversification of the Mycorrhizal Mutualists.</title>
        <authorList>
            <consortium name="DOE Joint Genome Institute"/>
            <consortium name="Mycorrhizal Genomics Consortium"/>
            <person name="Kohler A."/>
            <person name="Kuo A."/>
            <person name="Nagy L.G."/>
            <person name="Floudas D."/>
            <person name="Copeland A."/>
            <person name="Barry K.W."/>
            <person name="Cichocki N."/>
            <person name="Veneault-Fourrey C."/>
            <person name="LaButti K."/>
            <person name="Lindquist E.A."/>
            <person name="Lipzen A."/>
            <person name="Lundell T."/>
            <person name="Morin E."/>
            <person name="Murat C."/>
            <person name="Riley R."/>
            <person name="Ohm R."/>
            <person name="Sun H."/>
            <person name="Tunlid A."/>
            <person name="Henrissat B."/>
            <person name="Grigoriev I.V."/>
            <person name="Hibbett D.S."/>
            <person name="Martin F."/>
        </authorList>
    </citation>
    <scope>NUCLEOTIDE SEQUENCE [LARGE SCALE GENOMIC DNA]</scope>
    <source>
        <strain evidence="2">ATCC 200175</strain>
    </source>
</reference>
<feature type="non-terminal residue" evidence="1">
    <location>
        <position position="206"/>
    </location>
</feature>
<feature type="non-terminal residue" evidence="1">
    <location>
        <position position="1"/>
    </location>
</feature>
<dbReference type="OrthoDB" id="2688950at2759"/>
<dbReference type="AlphaFoldDB" id="A0A0C9SN83"/>
<dbReference type="EMBL" id="KN819881">
    <property type="protein sequence ID" value="KIJ07474.1"/>
    <property type="molecule type" value="Genomic_DNA"/>
</dbReference>
<proteinExistence type="predicted"/>
<keyword evidence="2" id="KW-1185">Reference proteome</keyword>
<evidence type="ECO:0000313" key="2">
    <source>
        <dbReference type="Proteomes" id="UP000053647"/>
    </source>
</evidence>
<sequence>CPQDVYARRMIRADPSRGYPLWHPEPDSNLPEACLTDGLRIGDVGIVTADGSFDLLFNICSPRDHPLHQLCGVPETFREVHLPIHEFRDFPFTDSPGRAISTQSVNQRNITAEVSGGVSTSSSAEGAILVLPEGAGKRDFAHLTILRAEAQRNGESWHHFAHINRGRTAGDDLYLITGHHKTSSWSVAAFSDAGGSAGLSATFSAG</sequence>
<evidence type="ECO:0000313" key="1">
    <source>
        <dbReference type="EMBL" id="KIJ07474.1"/>
    </source>
</evidence>
<dbReference type="Proteomes" id="UP000053647">
    <property type="component" value="Unassembled WGS sequence"/>
</dbReference>
<dbReference type="HOGENOM" id="CLU_021108_5_1_1"/>
<gene>
    <name evidence="1" type="ORF">PAXINDRAFT_58964</name>
</gene>
<reference evidence="1 2" key="1">
    <citation type="submission" date="2014-06" db="EMBL/GenBank/DDBJ databases">
        <authorList>
            <consortium name="DOE Joint Genome Institute"/>
            <person name="Kuo A."/>
            <person name="Kohler A."/>
            <person name="Nagy L.G."/>
            <person name="Floudas D."/>
            <person name="Copeland A."/>
            <person name="Barry K.W."/>
            <person name="Cichocki N."/>
            <person name="Veneault-Fourrey C."/>
            <person name="LaButti K."/>
            <person name="Lindquist E.A."/>
            <person name="Lipzen A."/>
            <person name="Lundell T."/>
            <person name="Morin E."/>
            <person name="Murat C."/>
            <person name="Sun H."/>
            <person name="Tunlid A."/>
            <person name="Henrissat B."/>
            <person name="Grigoriev I.V."/>
            <person name="Hibbett D.S."/>
            <person name="Martin F."/>
            <person name="Nordberg H.P."/>
            <person name="Cantor M.N."/>
            <person name="Hua S.X."/>
        </authorList>
    </citation>
    <scope>NUCLEOTIDE SEQUENCE [LARGE SCALE GENOMIC DNA]</scope>
    <source>
        <strain evidence="1 2">ATCC 200175</strain>
    </source>
</reference>
<organism evidence="1 2">
    <name type="scientific">Paxillus involutus ATCC 200175</name>
    <dbReference type="NCBI Taxonomy" id="664439"/>
    <lineage>
        <taxon>Eukaryota</taxon>
        <taxon>Fungi</taxon>
        <taxon>Dikarya</taxon>
        <taxon>Basidiomycota</taxon>
        <taxon>Agaricomycotina</taxon>
        <taxon>Agaricomycetes</taxon>
        <taxon>Agaricomycetidae</taxon>
        <taxon>Boletales</taxon>
        <taxon>Paxilineae</taxon>
        <taxon>Paxillaceae</taxon>
        <taxon>Paxillus</taxon>
    </lineage>
</organism>
<name>A0A0C9SN83_PAXIN</name>